<feature type="region of interest" description="Disordered" evidence="1">
    <location>
        <begin position="82"/>
        <end position="164"/>
    </location>
</feature>
<comment type="caution">
    <text evidence="2">The sequence shown here is derived from an EMBL/GenBank/DDBJ whole genome shotgun (WGS) entry which is preliminary data.</text>
</comment>
<reference evidence="2" key="2">
    <citation type="submission" date="2023-06" db="EMBL/GenBank/DDBJ databases">
        <authorList>
            <consortium name="Lawrence Berkeley National Laboratory"/>
            <person name="Mondo S.J."/>
            <person name="Hensen N."/>
            <person name="Bonometti L."/>
            <person name="Westerberg I."/>
            <person name="Brannstrom I.O."/>
            <person name="Guillou S."/>
            <person name="Cros-Aarteil S."/>
            <person name="Calhoun S."/>
            <person name="Haridas S."/>
            <person name="Kuo A."/>
            <person name="Pangilinan J."/>
            <person name="Riley R."/>
            <person name="Labutti K."/>
            <person name="Andreopoulos B."/>
            <person name="Lipzen A."/>
            <person name="Chen C."/>
            <person name="Yanf M."/>
            <person name="Daum C."/>
            <person name="Ng V."/>
            <person name="Clum A."/>
            <person name="Steindorff A."/>
            <person name="Ohm R."/>
            <person name="Martin F."/>
            <person name="Silar P."/>
            <person name="Natvig D."/>
            <person name="Lalanne C."/>
            <person name="Gautier V."/>
            <person name="Ament-Velasquez S.L."/>
            <person name="Kruys A."/>
            <person name="Hutchinson M.I."/>
            <person name="Powell A.J."/>
            <person name="Barry K."/>
            <person name="Miller A.N."/>
            <person name="Grigoriev I.V."/>
            <person name="Debuchy R."/>
            <person name="Gladieux P."/>
            <person name="Thoren M.H."/>
            <person name="Johannesson H."/>
        </authorList>
    </citation>
    <scope>NUCLEOTIDE SEQUENCE</scope>
    <source>
        <strain evidence="2">CBS 333.67</strain>
    </source>
</reference>
<feature type="region of interest" description="Disordered" evidence="1">
    <location>
        <begin position="474"/>
        <end position="499"/>
    </location>
</feature>
<feature type="compositionally biased region" description="Basic and acidic residues" evidence="1">
    <location>
        <begin position="121"/>
        <end position="144"/>
    </location>
</feature>
<dbReference type="EMBL" id="JAUDZG010000003">
    <property type="protein sequence ID" value="KAK3307217.1"/>
    <property type="molecule type" value="Genomic_DNA"/>
</dbReference>
<reference evidence="2" key="1">
    <citation type="journal article" date="2023" name="Mol. Phylogenet. Evol.">
        <title>Genome-scale phylogeny and comparative genomics of the fungal order Sordariales.</title>
        <authorList>
            <person name="Hensen N."/>
            <person name="Bonometti L."/>
            <person name="Westerberg I."/>
            <person name="Brannstrom I.O."/>
            <person name="Guillou S."/>
            <person name="Cros-Aarteil S."/>
            <person name="Calhoun S."/>
            <person name="Haridas S."/>
            <person name="Kuo A."/>
            <person name="Mondo S."/>
            <person name="Pangilinan J."/>
            <person name="Riley R."/>
            <person name="LaButti K."/>
            <person name="Andreopoulos B."/>
            <person name="Lipzen A."/>
            <person name="Chen C."/>
            <person name="Yan M."/>
            <person name="Daum C."/>
            <person name="Ng V."/>
            <person name="Clum A."/>
            <person name="Steindorff A."/>
            <person name="Ohm R.A."/>
            <person name="Martin F."/>
            <person name="Silar P."/>
            <person name="Natvig D.O."/>
            <person name="Lalanne C."/>
            <person name="Gautier V."/>
            <person name="Ament-Velasquez S.L."/>
            <person name="Kruys A."/>
            <person name="Hutchinson M.I."/>
            <person name="Powell A.J."/>
            <person name="Barry K."/>
            <person name="Miller A.N."/>
            <person name="Grigoriev I.V."/>
            <person name="Debuchy R."/>
            <person name="Gladieux P."/>
            <person name="Hiltunen Thoren M."/>
            <person name="Johannesson H."/>
        </authorList>
    </citation>
    <scope>NUCLEOTIDE SEQUENCE</scope>
    <source>
        <strain evidence="2">CBS 333.67</strain>
    </source>
</reference>
<feature type="compositionally biased region" description="Basic and acidic residues" evidence="1">
    <location>
        <begin position="720"/>
        <end position="735"/>
    </location>
</feature>
<evidence type="ECO:0000313" key="2">
    <source>
        <dbReference type="EMBL" id="KAK3307217.1"/>
    </source>
</evidence>
<feature type="region of interest" description="Disordered" evidence="1">
    <location>
        <begin position="199"/>
        <end position="221"/>
    </location>
</feature>
<accession>A0AAJ0M331</accession>
<feature type="compositionally biased region" description="Polar residues" evidence="1">
    <location>
        <begin position="149"/>
        <end position="161"/>
    </location>
</feature>
<gene>
    <name evidence="2" type="ORF">B0T15DRAFT_167484</name>
</gene>
<name>A0AAJ0M331_9PEZI</name>
<proteinExistence type="predicted"/>
<feature type="region of interest" description="Disordered" evidence="1">
    <location>
        <begin position="270"/>
        <end position="296"/>
    </location>
</feature>
<dbReference type="GeneID" id="87881009"/>
<evidence type="ECO:0000256" key="1">
    <source>
        <dbReference type="SAM" id="MobiDB-lite"/>
    </source>
</evidence>
<keyword evidence="3" id="KW-1185">Reference proteome</keyword>
<evidence type="ECO:0000313" key="3">
    <source>
        <dbReference type="Proteomes" id="UP001273166"/>
    </source>
</evidence>
<dbReference type="Proteomes" id="UP001273166">
    <property type="component" value="Unassembled WGS sequence"/>
</dbReference>
<feature type="compositionally biased region" description="Polar residues" evidence="1">
    <location>
        <begin position="480"/>
        <end position="489"/>
    </location>
</feature>
<dbReference type="AlphaFoldDB" id="A0AAJ0M331"/>
<protein>
    <recommendedName>
        <fullName evidence="4">Serine-threonine rich protein</fullName>
    </recommendedName>
</protein>
<feature type="region of interest" description="Disordered" evidence="1">
    <location>
        <begin position="710"/>
        <end position="746"/>
    </location>
</feature>
<dbReference type="RefSeq" id="XP_062722997.1">
    <property type="nucleotide sequence ID" value="XM_062862180.1"/>
</dbReference>
<evidence type="ECO:0008006" key="4">
    <source>
        <dbReference type="Google" id="ProtNLM"/>
    </source>
</evidence>
<sequence>MSLTVASTFARRGRCSSAIHSGIRNPVGAGPVVLHRQQTRCYRFSRICLSYIGRDIYRQQQKLAYKYCDNLNWRPSWNKDSYWPAKPSDGQAAEPDTTKRASPRRTPDNPDGVRPGQNIEDAERAPLEHLIFGDKKGQGGERNGRRSTTRAISQSSHTDASTDYVIDPITNRKVLKSSRLNSEAPASYTPQFTSFIAPNVEGTPIFPDGPPPEAELSKYGPFLSHEPDGKYAATSLLDALSLEHKDVRWHQNETIAPASAASTLESWVRRSEPDSKLRDEQISPTPEELRNYGPVKVHEPDGKYKLEYESPVDPEELSKYGPLLSHEPDGKYAASYIEVPDDAELAEYRRPFFSHEPDGKYAINHVEPARDAEELAKYRTPFFSYEPDGKYAASYLEPERDVAELARYKPFRSHEPDGKYAAGNATLDPEPAEIENYQAFRSNEPDGKYAAEGEATRLAAKEVEDLANHEAFGYEDAETQPLTAKSQENYDAPDPAELQKYQAVRWNEPDGRPAEDQIVDHNLTGNYVRDFPEDFSKSWASETSEVTSSLLSAEQKESKGTVQPALERMSQLTATANASDTATTPSPEPANPAGPALYKILAYNPTMQCIEIAETSSTVADNAAPLTPAEVLLRISNPAKFFPHFAPLQAEGFEIVSGSGDVLIFRKVSNAVSEPQRGSTTTSVNPIDMTGGTRDYTVAASRFASPTGFVNYDLPPETTGRAESEVHRKETHQGEKNAGAETPRKKSLPKKVVVGAAWLAGITYSVGVVSEYFKTGGSDGKGHKGF</sequence>
<feature type="compositionally biased region" description="Basic and acidic residues" evidence="1">
    <location>
        <begin position="270"/>
        <end position="281"/>
    </location>
</feature>
<organism evidence="2 3">
    <name type="scientific">Chaetomium strumarium</name>
    <dbReference type="NCBI Taxonomy" id="1170767"/>
    <lineage>
        <taxon>Eukaryota</taxon>
        <taxon>Fungi</taxon>
        <taxon>Dikarya</taxon>
        <taxon>Ascomycota</taxon>
        <taxon>Pezizomycotina</taxon>
        <taxon>Sordariomycetes</taxon>
        <taxon>Sordariomycetidae</taxon>
        <taxon>Sordariales</taxon>
        <taxon>Chaetomiaceae</taxon>
        <taxon>Chaetomium</taxon>
    </lineage>
</organism>